<organism evidence="1">
    <name type="scientific">Marseillevirus sp</name>
    <dbReference type="NCBI Taxonomy" id="2809551"/>
    <lineage>
        <taxon>Viruses</taxon>
        <taxon>Varidnaviria</taxon>
        <taxon>Bamfordvirae</taxon>
        <taxon>Nucleocytoviricota</taxon>
        <taxon>Megaviricetes</taxon>
        <taxon>Pimascovirales</taxon>
        <taxon>Pimascovirales incertae sedis</taxon>
        <taxon>Marseilleviridae</taxon>
        <taxon>Marseillevirus</taxon>
    </lineage>
</organism>
<sequence length="119" mass="13819">MSDEKALLKKDTRKSWGIFDIFRSKSLVDYPERDSRLLRILRLRSTTISKGPHGKVILNCANGTVHIPGLFCGKVKVASANDNKVWLKGKDKYGRCFQILYELGKTKVFYMMEEKEYIW</sequence>
<accession>A0AA96EMZ1</accession>
<proteinExistence type="predicted"/>
<gene>
    <name evidence="1" type="ORF">MarDSR_401</name>
</gene>
<reference evidence="1" key="1">
    <citation type="submission" date="2023-07" db="EMBL/GenBank/DDBJ databases">
        <authorList>
            <person name="Xia Y."/>
        </authorList>
    </citation>
    <scope>NUCLEOTIDE SEQUENCE</scope>
    <source>
        <strain evidence="1">E</strain>
    </source>
</reference>
<evidence type="ECO:0000313" key="1">
    <source>
        <dbReference type="EMBL" id="WNL50440.1"/>
    </source>
</evidence>
<name>A0AA96EMZ1_9VIRU</name>
<dbReference type="EMBL" id="OR343189">
    <property type="protein sequence ID" value="WNL50440.1"/>
    <property type="molecule type" value="Genomic_DNA"/>
</dbReference>
<protein>
    <submittedName>
        <fullName evidence="1">Uncharacterized protein</fullName>
    </submittedName>
</protein>